<keyword evidence="1" id="KW-0812">Transmembrane</keyword>
<dbReference type="Proteomes" id="UP000696280">
    <property type="component" value="Unassembled WGS sequence"/>
</dbReference>
<comment type="caution">
    <text evidence="2">The sequence shown here is derived from an EMBL/GenBank/DDBJ whole genome shotgun (WGS) entry which is preliminary data.</text>
</comment>
<evidence type="ECO:0000313" key="2">
    <source>
        <dbReference type="EMBL" id="CAG8950584.1"/>
    </source>
</evidence>
<name>A0A9N9PFM0_9HELO</name>
<organism evidence="2 3">
    <name type="scientific">Hymenoscyphus fraxineus</name>
    <dbReference type="NCBI Taxonomy" id="746836"/>
    <lineage>
        <taxon>Eukaryota</taxon>
        <taxon>Fungi</taxon>
        <taxon>Dikarya</taxon>
        <taxon>Ascomycota</taxon>
        <taxon>Pezizomycotina</taxon>
        <taxon>Leotiomycetes</taxon>
        <taxon>Helotiales</taxon>
        <taxon>Helotiaceae</taxon>
        <taxon>Hymenoscyphus</taxon>
    </lineage>
</organism>
<keyword evidence="3" id="KW-1185">Reference proteome</keyword>
<keyword evidence="1" id="KW-0472">Membrane</keyword>
<proteinExistence type="predicted"/>
<evidence type="ECO:0000313" key="3">
    <source>
        <dbReference type="Proteomes" id="UP000696280"/>
    </source>
</evidence>
<dbReference type="EMBL" id="CAJVRL010000038">
    <property type="protein sequence ID" value="CAG8950584.1"/>
    <property type="molecule type" value="Genomic_DNA"/>
</dbReference>
<protein>
    <submittedName>
        <fullName evidence="2">Uncharacterized protein</fullName>
    </submittedName>
</protein>
<keyword evidence="1" id="KW-1133">Transmembrane helix</keyword>
<feature type="transmembrane region" description="Helical" evidence="1">
    <location>
        <begin position="35"/>
        <end position="58"/>
    </location>
</feature>
<dbReference type="OrthoDB" id="5399485at2759"/>
<gene>
    <name evidence="2" type="ORF">HYFRA_00002793</name>
</gene>
<sequence>MVAASKNTIQYAKDLSLPTKSYGCKVTGPEIKSPVFVVLLILVVLIIGLLVVDSYNLVMNYFSKSRNIIDEMPFDIVEWQLTAMHLLTGEERLKYRGVQEKMKQTGVSSYEAPNTSEVSTEMKINPKSTGPVVSVVSV</sequence>
<reference evidence="2" key="1">
    <citation type="submission" date="2021-07" db="EMBL/GenBank/DDBJ databases">
        <authorList>
            <person name="Durling M."/>
        </authorList>
    </citation>
    <scope>NUCLEOTIDE SEQUENCE</scope>
</reference>
<accession>A0A9N9PFM0</accession>
<evidence type="ECO:0000256" key="1">
    <source>
        <dbReference type="SAM" id="Phobius"/>
    </source>
</evidence>
<dbReference type="AlphaFoldDB" id="A0A9N9PFM0"/>